<dbReference type="GO" id="GO:0015562">
    <property type="term" value="F:efflux transmembrane transporter activity"/>
    <property type="evidence" value="ECO:0007669"/>
    <property type="project" value="TreeGrafter"/>
</dbReference>
<dbReference type="PANTHER" id="PTHR30469">
    <property type="entry name" value="MULTIDRUG RESISTANCE PROTEIN MDTA"/>
    <property type="match status" value="1"/>
</dbReference>
<dbReference type="STRING" id="49186.SAMN05421647_106109"/>
<sequence length="418" mass="46542">MRDSVGTYSLFKRLLPLLILAIAGLITFALVKTREQPQAQDAQIKRWNVTATQINSLSAAPELRLYGQFEPPQTTRLSSALNADVSHILASEGERLPQGSLLLELDAREVELQLRQRKAELAAIDARINAEQVRYQHDRSSLKLEQDVQALNQDRVDRAASLQQRNLLSQEQLDASRQTLRQQALAIEARRQSIADHPNRLAQLEAERERIQSQIELAELDLARTRIQAPFNARILSIETAVGNRVRPGDALITLYDLDRIQLRAQVPDHWRERLGQALEQGPLQARAELAGETVSLEMQRLAARINPGQAGVDALFSLPPKGQLPLPGQTLSIRLLLPQQNALFALPPEALYGTNRVYRLDEDERLQAVRVELAGQRQLTDGQQQVLVSADALTSGDRVITTQLPNAIGGLPVQVVE</sequence>
<dbReference type="Proteomes" id="UP000186895">
    <property type="component" value="Unassembled WGS sequence"/>
</dbReference>
<protein>
    <submittedName>
        <fullName evidence="2">HlyD family secretion protein</fullName>
    </submittedName>
</protein>
<evidence type="ECO:0000256" key="1">
    <source>
        <dbReference type="SAM" id="Coils"/>
    </source>
</evidence>
<feature type="coiled-coil region" evidence="1">
    <location>
        <begin position="194"/>
        <end position="228"/>
    </location>
</feature>
<reference evidence="2 3" key="1">
    <citation type="submission" date="2017-01" db="EMBL/GenBank/DDBJ databases">
        <authorList>
            <person name="Mah S.A."/>
            <person name="Swanson W.J."/>
            <person name="Moy G.W."/>
            <person name="Vacquier V.D."/>
        </authorList>
    </citation>
    <scope>NUCLEOTIDE SEQUENCE [LARGE SCALE GENOMIC DNA]</scope>
    <source>
        <strain evidence="2 3">DSM 7027</strain>
    </source>
</reference>
<dbReference type="RefSeq" id="WP_076463305.1">
    <property type="nucleotide sequence ID" value="NZ_FTMN01000006.1"/>
</dbReference>
<dbReference type="AlphaFoldDB" id="A0A1N6TZ52"/>
<gene>
    <name evidence="2" type="ORF">SAMN05421647_106109</name>
</gene>
<name>A0A1N6TZ52_9GAMM</name>
<evidence type="ECO:0000313" key="2">
    <source>
        <dbReference type="EMBL" id="SIQ58655.1"/>
    </source>
</evidence>
<keyword evidence="3" id="KW-1185">Reference proteome</keyword>
<dbReference type="Gene3D" id="2.40.30.170">
    <property type="match status" value="1"/>
</dbReference>
<keyword evidence="1" id="KW-0175">Coiled coil</keyword>
<dbReference type="SUPFAM" id="SSF111369">
    <property type="entry name" value="HlyD-like secretion proteins"/>
    <property type="match status" value="1"/>
</dbReference>
<dbReference type="eggNOG" id="COG0845">
    <property type="taxonomic scope" value="Bacteria"/>
</dbReference>
<organism evidence="2 3">
    <name type="scientific">Marinobacterium stanieri</name>
    <dbReference type="NCBI Taxonomy" id="49186"/>
    <lineage>
        <taxon>Bacteria</taxon>
        <taxon>Pseudomonadati</taxon>
        <taxon>Pseudomonadota</taxon>
        <taxon>Gammaproteobacteria</taxon>
        <taxon>Oceanospirillales</taxon>
        <taxon>Oceanospirillaceae</taxon>
        <taxon>Marinobacterium</taxon>
    </lineage>
</organism>
<dbReference type="GO" id="GO:1990281">
    <property type="term" value="C:efflux pump complex"/>
    <property type="evidence" value="ECO:0007669"/>
    <property type="project" value="TreeGrafter"/>
</dbReference>
<proteinExistence type="predicted"/>
<accession>A0A1N6TZ52</accession>
<dbReference type="EMBL" id="FTMN01000006">
    <property type="protein sequence ID" value="SIQ58655.1"/>
    <property type="molecule type" value="Genomic_DNA"/>
</dbReference>
<dbReference type="Gene3D" id="2.40.420.20">
    <property type="match status" value="1"/>
</dbReference>
<dbReference type="Gene3D" id="1.10.287.470">
    <property type="entry name" value="Helix hairpin bin"/>
    <property type="match status" value="1"/>
</dbReference>
<evidence type="ECO:0000313" key="3">
    <source>
        <dbReference type="Proteomes" id="UP000186895"/>
    </source>
</evidence>
<dbReference type="Gene3D" id="2.40.50.100">
    <property type="match status" value="1"/>
</dbReference>